<protein>
    <submittedName>
        <fullName evidence="10">Methyl-accepting chemotaxis protein</fullName>
    </submittedName>
</protein>
<dbReference type="SMART" id="SM00283">
    <property type="entry name" value="MA"/>
    <property type="match status" value="1"/>
</dbReference>
<keyword evidence="4 6" id="KW-0807">Transducer</keyword>
<evidence type="ECO:0000259" key="9">
    <source>
        <dbReference type="PROSITE" id="PS50885"/>
    </source>
</evidence>
<sequence length="442" mass="47229">MIKENKVSQSIESLAKVVNIAKVTIGLRLKIAAIIILSILVSSPISAYLNTIANRVLTGNIGIYLTASMNLIVTTCIILLFVQFFIIKPLKTVLTATQEVSKGNLKVQVSYRSKDELGQLSSSFNQMIENLRNLIVDMNHASDFVAQASDQLSHVSKSVVQSFDPIVENVNGMAKGAETQVAVSQESSRALEEMAAGVQKIAETSSFVSELSLTTLSEAEKGNEAINRVKDQMQDISQSVNDSASIIYKMSELSEKITGITKMISEIASQTSLLALNASIEAARAGEDGKGFAVVANEVKKLASQTENSAAQISEIIGQVDRVSTDAVQSMKKGVQEVQKGIEIAIYSGEAFEKILDAVKNVSVHIEEVAATAEQMAASSEEVSASVTELSGIATGTSDKANHAAISTKEQLKEMDRILTSAESLAEMAAQLKQTVGKFSMA</sequence>
<dbReference type="Gene3D" id="1.10.287.950">
    <property type="entry name" value="Methyl-accepting chemotaxis protein"/>
    <property type="match status" value="1"/>
</dbReference>
<name>A0ABW3DEZ2_9BACL</name>
<comment type="caution">
    <text evidence="10">The sequence shown here is derived from an EMBL/GenBank/DDBJ whole genome shotgun (WGS) entry which is preliminary data.</text>
</comment>
<dbReference type="SUPFAM" id="SSF58104">
    <property type="entry name" value="Methyl-accepting chemotaxis protein (MCP) signaling domain"/>
    <property type="match status" value="1"/>
</dbReference>
<feature type="transmembrane region" description="Helical" evidence="7">
    <location>
        <begin position="31"/>
        <end position="49"/>
    </location>
</feature>
<dbReference type="CDD" id="cd06225">
    <property type="entry name" value="HAMP"/>
    <property type="match status" value="1"/>
</dbReference>
<dbReference type="Proteomes" id="UP001597120">
    <property type="component" value="Unassembled WGS sequence"/>
</dbReference>
<dbReference type="InterPro" id="IPR003660">
    <property type="entry name" value="HAMP_dom"/>
</dbReference>
<dbReference type="Pfam" id="PF00672">
    <property type="entry name" value="HAMP"/>
    <property type="match status" value="1"/>
</dbReference>
<dbReference type="EMBL" id="JBHTIU010000098">
    <property type="protein sequence ID" value="MFD0872047.1"/>
    <property type="molecule type" value="Genomic_DNA"/>
</dbReference>
<keyword evidence="7" id="KW-1133">Transmembrane helix</keyword>
<dbReference type="PANTHER" id="PTHR32089:SF112">
    <property type="entry name" value="LYSOZYME-LIKE PROTEIN-RELATED"/>
    <property type="match status" value="1"/>
</dbReference>
<dbReference type="SMART" id="SM00304">
    <property type="entry name" value="HAMP"/>
    <property type="match status" value="2"/>
</dbReference>
<proteinExistence type="inferred from homology"/>
<evidence type="ECO:0000256" key="7">
    <source>
        <dbReference type="SAM" id="Phobius"/>
    </source>
</evidence>
<keyword evidence="2" id="KW-1003">Cell membrane</keyword>
<evidence type="ECO:0000256" key="5">
    <source>
        <dbReference type="ARBA" id="ARBA00029447"/>
    </source>
</evidence>
<evidence type="ECO:0000313" key="10">
    <source>
        <dbReference type="EMBL" id="MFD0872047.1"/>
    </source>
</evidence>
<feature type="domain" description="Methyl-accepting transducer" evidence="8">
    <location>
        <begin position="155"/>
        <end position="391"/>
    </location>
</feature>
<dbReference type="PROSITE" id="PS50111">
    <property type="entry name" value="CHEMOTAXIS_TRANSDUC_2"/>
    <property type="match status" value="1"/>
</dbReference>
<evidence type="ECO:0000256" key="4">
    <source>
        <dbReference type="ARBA" id="ARBA00023224"/>
    </source>
</evidence>
<reference evidence="11" key="1">
    <citation type="journal article" date="2019" name="Int. J. Syst. Evol. Microbiol.">
        <title>The Global Catalogue of Microorganisms (GCM) 10K type strain sequencing project: providing services to taxonomists for standard genome sequencing and annotation.</title>
        <authorList>
            <consortium name="The Broad Institute Genomics Platform"/>
            <consortium name="The Broad Institute Genome Sequencing Center for Infectious Disease"/>
            <person name="Wu L."/>
            <person name="Ma J."/>
        </authorList>
    </citation>
    <scope>NUCLEOTIDE SEQUENCE [LARGE SCALE GENOMIC DNA]</scope>
    <source>
        <strain evidence="11">CCUG 57263</strain>
    </source>
</reference>
<gene>
    <name evidence="10" type="ORF">ACFQ03_23290</name>
</gene>
<dbReference type="CDD" id="cd11386">
    <property type="entry name" value="MCP_signal"/>
    <property type="match status" value="1"/>
</dbReference>
<accession>A0ABW3DEZ2</accession>
<keyword evidence="7" id="KW-0812">Transmembrane</keyword>
<comment type="similarity">
    <text evidence="5">Belongs to the methyl-accepting chemotaxis (MCP) protein family.</text>
</comment>
<evidence type="ECO:0000256" key="1">
    <source>
        <dbReference type="ARBA" id="ARBA00004236"/>
    </source>
</evidence>
<feature type="domain" description="HAMP" evidence="9">
    <location>
        <begin position="84"/>
        <end position="136"/>
    </location>
</feature>
<keyword evidence="11" id="KW-1185">Reference proteome</keyword>
<dbReference type="PANTHER" id="PTHR32089">
    <property type="entry name" value="METHYL-ACCEPTING CHEMOTAXIS PROTEIN MCPB"/>
    <property type="match status" value="1"/>
</dbReference>
<evidence type="ECO:0000259" key="8">
    <source>
        <dbReference type="PROSITE" id="PS50111"/>
    </source>
</evidence>
<dbReference type="PROSITE" id="PS50885">
    <property type="entry name" value="HAMP"/>
    <property type="match status" value="1"/>
</dbReference>
<evidence type="ECO:0000313" key="11">
    <source>
        <dbReference type="Proteomes" id="UP001597120"/>
    </source>
</evidence>
<dbReference type="RefSeq" id="WP_216539116.1">
    <property type="nucleotide sequence ID" value="NZ_JBHTIU010000098.1"/>
</dbReference>
<dbReference type="InterPro" id="IPR004089">
    <property type="entry name" value="MCPsignal_dom"/>
</dbReference>
<evidence type="ECO:0000256" key="2">
    <source>
        <dbReference type="ARBA" id="ARBA00022475"/>
    </source>
</evidence>
<dbReference type="Pfam" id="PF00015">
    <property type="entry name" value="MCPsignal"/>
    <property type="match status" value="1"/>
</dbReference>
<evidence type="ECO:0000256" key="6">
    <source>
        <dbReference type="PROSITE-ProRule" id="PRU00284"/>
    </source>
</evidence>
<feature type="transmembrane region" description="Helical" evidence="7">
    <location>
        <begin position="61"/>
        <end position="82"/>
    </location>
</feature>
<dbReference type="Gene3D" id="6.10.340.10">
    <property type="match status" value="1"/>
</dbReference>
<keyword evidence="3 7" id="KW-0472">Membrane</keyword>
<comment type="subcellular location">
    <subcellularLocation>
        <location evidence="1">Cell membrane</location>
    </subcellularLocation>
</comment>
<evidence type="ECO:0000256" key="3">
    <source>
        <dbReference type="ARBA" id="ARBA00023136"/>
    </source>
</evidence>
<organism evidence="10 11">
    <name type="scientific">Paenibacillus residui</name>
    <dbReference type="NCBI Taxonomy" id="629724"/>
    <lineage>
        <taxon>Bacteria</taxon>
        <taxon>Bacillati</taxon>
        <taxon>Bacillota</taxon>
        <taxon>Bacilli</taxon>
        <taxon>Bacillales</taxon>
        <taxon>Paenibacillaceae</taxon>
        <taxon>Paenibacillus</taxon>
    </lineage>
</organism>